<accession>A0AAP0BR52</accession>
<sequence length="101" mass="11277">MLTGTAHQMLHTKQLTALSRFESSKHLLAKMQRKICLHFTLMMGPFPTLRADALCTRLPFICIGLITRTSPGSLHNYREAVLFKNIVLSSPPTATAQPNRS</sequence>
<protein>
    <submittedName>
        <fullName evidence="1">Uncharacterized protein</fullName>
    </submittedName>
</protein>
<proteinExistence type="predicted"/>
<gene>
    <name evidence="1" type="ORF">KSP39_PZI005508</name>
</gene>
<organism evidence="1 2">
    <name type="scientific">Platanthera zijinensis</name>
    <dbReference type="NCBI Taxonomy" id="2320716"/>
    <lineage>
        <taxon>Eukaryota</taxon>
        <taxon>Viridiplantae</taxon>
        <taxon>Streptophyta</taxon>
        <taxon>Embryophyta</taxon>
        <taxon>Tracheophyta</taxon>
        <taxon>Spermatophyta</taxon>
        <taxon>Magnoliopsida</taxon>
        <taxon>Liliopsida</taxon>
        <taxon>Asparagales</taxon>
        <taxon>Orchidaceae</taxon>
        <taxon>Orchidoideae</taxon>
        <taxon>Orchideae</taxon>
        <taxon>Orchidinae</taxon>
        <taxon>Platanthera</taxon>
    </lineage>
</organism>
<keyword evidence="2" id="KW-1185">Reference proteome</keyword>
<dbReference type="AlphaFoldDB" id="A0AAP0BR52"/>
<evidence type="ECO:0000313" key="2">
    <source>
        <dbReference type="Proteomes" id="UP001418222"/>
    </source>
</evidence>
<dbReference type="EMBL" id="JBBWWQ010000004">
    <property type="protein sequence ID" value="KAK8948548.1"/>
    <property type="molecule type" value="Genomic_DNA"/>
</dbReference>
<dbReference type="Proteomes" id="UP001418222">
    <property type="component" value="Unassembled WGS sequence"/>
</dbReference>
<comment type="caution">
    <text evidence="1">The sequence shown here is derived from an EMBL/GenBank/DDBJ whole genome shotgun (WGS) entry which is preliminary data.</text>
</comment>
<reference evidence="1 2" key="1">
    <citation type="journal article" date="2022" name="Nat. Plants">
        <title>Genomes of leafy and leafless Platanthera orchids illuminate the evolution of mycoheterotrophy.</title>
        <authorList>
            <person name="Li M.H."/>
            <person name="Liu K.W."/>
            <person name="Li Z."/>
            <person name="Lu H.C."/>
            <person name="Ye Q.L."/>
            <person name="Zhang D."/>
            <person name="Wang J.Y."/>
            <person name="Li Y.F."/>
            <person name="Zhong Z.M."/>
            <person name="Liu X."/>
            <person name="Yu X."/>
            <person name="Liu D.K."/>
            <person name="Tu X.D."/>
            <person name="Liu B."/>
            <person name="Hao Y."/>
            <person name="Liao X.Y."/>
            <person name="Jiang Y.T."/>
            <person name="Sun W.H."/>
            <person name="Chen J."/>
            <person name="Chen Y.Q."/>
            <person name="Ai Y."/>
            <person name="Zhai J.W."/>
            <person name="Wu S.S."/>
            <person name="Zhou Z."/>
            <person name="Hsiao Y.Y."/>
            <person name="Wu W.L."/>
            <person name="Chen Y.Y."/>
            <person name="Lin Y.F."/>
            <person name="Hsu J.L."/>
            <person name="Li C.Y."/>
            <person name="Wang Z.W."/>
            <person name="Zhao X."/>
            <person name="Zhong W.Y."/>
            <person name="Ma X.K."/>
            <person name="Ma L."/>
            <person name="Huang J."/>
            <person name="Chen G.Z."/>
            <person name="Huang M.Z."/>
            <person name="Huang L."/>
            <person name="Peng D.H."/>
            <person name="Luo Y.B."/>
            <person name="Zou S.Q."/>
            <person name="Chen S.P."/>
            <person name="Lan S."/>
            <person name="Tsai W.C."/>
            <person name="Van de Peer Y."/>
            <person name="Liu Z.J."/>
        </authorList>
    </citation>
    <scope>NUCLEOTIDE SEQUENCE [LARGE SCALE GENOMIC DNA]</scope>
    <source>
        <strain evidence="1">Lor287</strain>
    </source>
</reference>
<name>A0AAP0BR52_9ASPA</name>
<evidence type="ECO:0000313" key="1">
    <source>
        <dbReference type="EMBL" id="KAK8948548.1"/>
    </source>
</evidence>